<organism evidence="2 3">
    <name type="scientific">Hibiscus sabdariffa</name>
    <name type="common">roselle</name>
    <dbReference type="NCBI Taxonomy" id="183260"/>
    <lineage>
        <taxon>Eukaryota</taxon>
        <taxon>Viridiplantae</taxon>
        <taxon>Streptophyta</taxon>
        <taxon>Embryophyta</taxon>
        <taxon>Tracheophyta</taxon>
        <taxon>Spermatophyta</taxon>
        <taxon>Magnoliopsida</taxon>
        <taxon>eudicotyledons</taxon>
        <taxon>Gunneridae</taxon>
        <taxon>Pentapetalae</taxon>
        <taxon>rosids</taxon>
        <taxon>malvids</taxon>
        <taxon>Malvales</taxon>
        <taxon>Malvaceae</taxon>
        <taxon>Malvoideae</taxon>
        <taxon>Hibiscus</taxon>
    </lineage>
</organism>
<evidence type="ECO:0000259" key="1">
    <source>
        <dbReference type="Pfam" id="PF13456"/>
    </source>
</evidence>
<keyword evidence="3" id="KW-1185">Reference proteome</keyword>
<sequence>MALFGRVDFVNNPSSLLWLKVVSEKAFLAWSIPSETSLIFNVDGAAVGGFGRAGIGGVMRNSENKMFIMFSKFIGFFDASSAELLATRDALPLFSVFRWSNLKLVFEFDCKLCCDWLEKSSSAPDAFKYVIEDIIQYGAGLDWFIKVIPREENSTIDCLAKSEISRKVPFVWVCQD</sequence>
<dbReference type="PANTHER" id="PTHR47723:SF22">
    <property type="entry name" value="RNASE H TYPE-1 DOMAIN-CONTAINING PROTEIN"/>
    <property type="match status" value="1"/>
</dbReference>
<comment type="caution">
    <text evidence="2">The sequence shown here is derived from an EMBL/GenBank/DDBJ whole genome shotgun (WGS) entry which is preliminary data.</text>
</comment>
<dbReference type="InterPro" id="IPR002156">
    <property type="entry name" value="RNaseH_domain"/>
</dbReference>
<dbReference type="Pfam" id="PF13456">
    <property type="entry name" value="RVT_3"/>
    <property type="match status" value="1"/>
</dbReference>
<accession>A0ABR2TKA8</accession>
<dbReference type="InterPro" id="IPR036397">
    <property type="entry name" value="RNaseH_sf"/>
</dbReference>
<dbReference type="Proteomes" id="UP001396334">
    <property type="component" value="Unassembled WGS sequence"/>
</dbReference>
<dbReference type="SUPFAM" id="SSF53098">
    <property type="entry name" value="Ribonuclease H-like"/>
    <property type="match status" value="1"/>
</dbReference>
<protein>
    <recommendedName>
        <fullName evidence="1">RNase H type-1 domain-containing protein</fullName>
    </recommendedName>
</protein>
<dbReference type="Gene3D" id="3.30.420.10">
    <property type="entry name" value="Ribonuclease H-like superfamily/Ribonuclease H"/>
    <property type="match status" value="1"/>
</dbReference>
<dbReference type="InterPro" id="IPR012337">
    <property type="entry name" value="RNaseH-like_sf"/>
</dbReference>
<evidence type="ECO:0000313" key="3">
    <source>
        <dbReference type="Proteomes" id="UP001396334"/>
    </source>
</evidence>
<evidence type="ECO:0000313" key="2">
    <source>
        <dbReference type="EMBL" id="KAK9037745.1"/>
    </source>
</evidence>
<feature type="domain" description="RNase H type-1" evidence="1">
    <location>
        <begin position="41"/>
        <end position="162"/>
    </location>
</feature>
<proteinExistence type="predicted"/>
<name>A0ABR2TKA8_9ROSI</name>
<dbReference type="EMBL" id="JBBPBN010000005">
    <property type="protein sequence ID" value="KAK9037745.1"/>
    <property type="molecule type" value="Genomic_DNA"/>
</dbReference>
<dbReference type="InterPro" id="IPR053151">
    <property type="entry name" value="RNase_H-like"/>
</dbReference>
<gene>
    <name evidence="2" type="ORF">V6N11_022647</name>
</gene>
<reference evidence="2 3" key="1">
    <citation type="journal article" date="2024" name="G3 (Bethesda)">
        <title>Genome assembly of Hibiscus sabdariffa L. provides insights into metabolisms of medicinal natural products.</title>
        <authorList>
            <person name="Kim T."/>
        </authorList>
    </citation>
    <scope>NUCLEOTIDE SEQUENCE [LARGE SCALE GENOMIC DNA]</scope>
    <source>
        <strain evidence="2">TK-2024</strain>
        <tissue evidence="2">Old leaves</tissue>
    </source>
</reference>
<dbReference type="PANTHER" id="PTHR47723">
    <property type="entry name" value="OS05G0353850 PROTEIN"/>
    <property type="match status" value="1"/>
</dbReference>